<dbReference type="PANTHER" id="PTHR34220">
    <property type="entry name" value="SENSOR HISTIDINE KINASE YPDA"/>
    <property type="match status" value="1"/>
</dbReference>
<evidence type="ECO:0000256" key="8">
    <source>
        <dbReference type="ARBA" id="ARBA00022741"/>
    </source>
</evidence>
<name>G7W7V4_DESOD</name>
<keyword evidence="12" id="KW-0902">Two-component regulatory system</keyword>
<evidence type="ECO:0000259" key="15">
    <source>
        <dbReference type="PROSITE" id="PS50109"/>
    </source>
</evidence>
<dbReference type="PROSITE" id="PS50109">
    <property type="entry name" value="HIS_KIN"/>
    <property type="match status" value="1"/>
</dbReference>
<dbReference type="InterPro" id="IPR050640">
    <property type="entry name" value="Bact_2-comp_sensor_kinase"/>
</dbReference>
<evidence type="ECO:0000256" key="5">
    <source>
        <dbReference type="ARBA" id="ARBA00022553"/>
    </source>
</evidence>
<evidence type="ECO:0000313" key="17">
    <source>
        <dbReference type="Proteomes" id="UP000006346"/>
    </source>
</evidence>
<gene>
    <name evidence="16" type="ordered locus">Desor_0465</name>
</gene>
<evidence type="ECO:0000256" key="11">
    <source>
        <dbReference type="ARBA" id="ARBA00022989"/>
    </source>
</evidence>
<dbReference type="KEGG" id="dor:Desor_0465"/>
<reference evidence="17" key="1">
    <citation type="submission" date="2011-11" db="EMBL/GenBank/DDBJ databases">
        <title>Complete sequence of Desulfosporosinus orientis DSM 765.</title>
        <authorList>
            <person name="Lucas S."/>
            <person name="Han J."/>
            <person name="Lapidus A."/>
            <person name="Cheng J.-F."/>
            <person name="Goodwin L."/>
            <person name="Pitluck S."/>
            <person name="Peters L."/>
            <person name="Ovchinnikova G."/>
            <person name="Teshima H."/>
            <person name="Detter J.C."/>
            <person name="Han C."/>
            <person name="Tapia R."/>
            <person name="Land M."/>
            <person name="Hauser L."/>
            <person name="Kyrpides N."/>
            <person name="Ivanova N."/>
            <person name="Pagani I."/>
            <person name="Pester M."/>
            <person name="Spring S."/>
            <person name="Ollivier B."/>
            <person name="Rattei T."/>
            <person name="Klenk H.-P."/>
            <person name="Wagner M."/>
            <person name="Loy A."/>
            <person name="Woyke T."/>
        </authorList>
    </citation>
    <scope>NUCLEOTIDE SEQUENCE [LARGE SCALE GENOMIC DNA]</scope>
    <source>
        <strain evidence="17">ATCC 19365 / DSM 765 / NCIMB 8382 / VKM B-1628</strain>
    </source>
</reference>
<dbReference type="InterPro" id="IPR005467">
    <property type="entry name" value="His_kinase_dom"/>
</dbReference>
<dbReference type="GO" id="GO:0071555">
    <property type="term" value="P:cell wall organization"/>
    <property type="evidence" value="ECO:0007669"/>
    <property type="project" value="InterPro"/>
</dbReference>
<dbReference type="GO" id="GO:0005886">
    <property type="term" value="C:plasma membrane"/>
    <property type="evidence" value="ECO:0007669"/>
    <property type="project" value="UniProtKB-SubCell"/>
</dbReference>
<keyword evidence="9" id="KW-0418">Kinase</keyword>
<evidence type="ECO:0000256" key="2">
    <source>
        <dbReference type="ARBA" id="ARBA00004651"/>
    </source>
</evidence>
<keyword evidence="5" id="KW-0597">Phosphoprotein</keyword>
<dbReference type="Proteomes" id="UP000006346">
    <property type="component" value="Chromosome"/>
</dbReference>
<evidence type="ECO:0000256" key="12">
    <source>
        <dbReference type="ARBA" id="ARBA00023012"/>
    </source>
</evidence>
<dbReference type="HOGENOM" id="CLU_020473_3_3_9"/>
<dbReference type="InterPro" id="IPR010559">
    <property type="entry name" value="Sig_transdc_His_kin_internal"/>
</dbReference>
<dbReference type="Pfam" id="PF02518">
    <property type="entry name" value="HATPase_c"/>
    <property type="match status" value="1"/>
</dbReference>
<dbReference type="Gene3D" id="3.30.565.10">
    <property type="entry name" value="Histidine kinase-like ATPase, C-terminal domain"/>
    <property type="match status" value="1"/>
</dbReference>
<keyword evidence="13 14" id="KW-0472">Membrane</keyword>
<keyword evidence="8" id="KW-0547">Nucleotide-binding</keyword>
<evidence type="ECO:0000256" key="4">
    <source>
        <dbReference type="ARBA" id="ARBA00022475"/>
    </source>
</evidence>
<dbReference type="STRING" id="768706.Desor_0465"/>
<proteinExistence type="predicted"/>
<dbReference type="Gene3D" id="3.30.450.40">
    <property type="match status" value="1"/>
</dbReference>
<dbReference type="PANTHER" id="PTHR34220:SF7">
    <property type="entry name" value="SENSOR HISTIDINE KINASE YPDA"/>
    <property type="match status" value="1"/>
</dbReference>
<dbReference type="EC" id="2.7.13.3" evidence="3"/>
<dbReference type="EMBL" id="CP003108">
    <property type="protein sequence ID" value="AET66169.1"/>
    <property type="molecule type" value="Genomic_DNA"/>
</dbReference>
<keyword evidence="6" id="KW-0808">Transferase</keyword>
<dbReference type="GO" id="GO:0005524">
    <property type="term" value="F:ATP binding"/>
    <property type="evidence" value="ECO:0007669"/>
    <property type="project" value="UniProtKB-KW"/>
</dbReference>
<evidence type="ECO:0000256" key="14">
    <source>
        <dbReference type="SAM" id="Phobius"/>
    </source>
</evidence>
<dbReference type="InterPro" id="IPR011620">
    <property type="entry name" value="Sig_transdc_His_kinase_LytS_TM"/>
</dbReference>
<reference evidence="16 17" key="2">
    <citation type="journal article" date="2012" name="J. Bacteriol.">
        <title>Complete genome sequences of Desulfosporosinus orientis DSM765T, Desulfosporosinus youngiae DSM17734T, Desulfosporosinus meridiei DSM13257T, and Desulfosporosinus acidiphilus DSM22704T.</title>
        <authorList>
            <person name="Pester M."/>
            <person name="Brambilla E."/>
            <person name="Alazard D."/>
            <person name="Rattei T."/>
            <person name="Weinmaier T."/>
            <person name="Han J."/>
            <person name="Lucas S."/>
            <person name="Lapidus A."/>
            <person name="Cheng J.F."/>
            <person name="Goodwin L."/>
            <person name="Pitluck S."/>
            <person name="Peters L."/>
            <person name="Ovchinnikova G."/>
            <person name="Teshima H."/>
            <person name="Detter J.C."/>
            <person name="Han C.S."/>
            <person name="Tapia R."/>
            <person name="Land M.L."/>
            <person name="Hauser L."/>
            <person name="Kyrpides N.C."/>
            <person name="Ivanova N.N."/>
            <person name="Pagani I."/>
            <person name="Huntmann M."/>
            <person name="Wei C.L."/>
            <person name="Davenport K.W."/>
            <person name="Daligault H."/>
            <person name="Chain P.S."/>
            <person name="Chen A."/>
            <person name="Mavromatis K."/>
            <person name="Markowitz V."/>
            <person name="Szeto E."/>
            <person name="Mikhailova N."/>
            <person name="Pati A."/>
            <person name="Wagner M."/>
            <person name="Woyke T."/>
            <person name="Ollivier B."/>
            <person name="Klenk H.P."/>
            <person name="Spring S."/>
            <person name="Loy A."/>
        </authorList>
    </citation>
    <scope>NUCLEOTIDE SEQUENCE [LARGE SCALE GENOMIC DNA]</scope>
    <source>
        <strain evidence="17">ATCC 19365 / DSM 765 / NCIMB 8382 / VKM B-1628</strain>
    </source>
</reference>
<evidence type="ECO:0000256" key="3">
    <source>
        <dbReference type="ARBA" id="ARBA00012438"/>
    </source>
</evidence>
<dbReference type="Gene3D" id="1.10.1760.20">
    <property type="match status" value="1"/>
</dbReference>
<comment type="subcellular location">
    <subcellularLocation>
        <location evidence="2">Cell membrane</location>
        <topology evidence="2">Multi-pass membrane protein</topology>
    </subcellularLocation>
</comment>
<dbReference type="Pfam" id="PF07694">
    <property type="entry name" value="5TM-5TMR_LYT"/>
    <property type="match status" value="1"/>
</dbReference>
<dbReference type="InterPro" id="IPR004358">
    <property type="entry name" value="Sig_transdc_His_kin-like_C"/>
</dbReference>
<dbReference type="Pfam" id="PF06580">
    <property type="entry name" value="His_kinase"/>
    <property type="match status" value="1"/>
</dbReference>
<comment type="catalytic activity">
    <reaction evidence="1">
        <text>ATP + protein L-histidine = ADP + protein N-phospho-L-histidine.</text>
        <dbReference type="EC" id="2.7.13.3"/>
    </reaction>
</comment>
<dbReference type="PRINTS" id="PR00344">
    <property type="entry name" value="BCTRLSENSOR"/>
</dbReference>
<feature type="transmembrane region" description="Helical" evidence="14">
    <location>
        <begin position="38"/>
        <end position="59"/>
    </location>
</feature>
<accession>G7W7V4</accession>
<protein>
    <recommendedName>
        <fullName evidence="3">histidine kinase</fullName>
        <ecNumber evidence="3">2.7.13.3</ecNumber>
    </recommendedName>
</protein>
<organism evidence="16 17">
    <name type="scientific">Desulfosporosinus orientis (strain ATCC 19365 / DSM 765 / NCIMB 8382 / VKM B-1628 / Singapore I)</name>
    <name type="common">Desulfotomaculum orientis</name>
    <dbReference type="NCBI Taxonomy" id="768706"/>
    <lineage>
        <taxon>Bacteria</taxon>
        <taxon>Bacillati</taxon>
        <taxon>Bacillota</taxon>
        <taxon>Clostridia</taxon>
        <taxon>Eubacteriales</taxon>
        <taxon>Desulfitobacteriaceae</taxon>
        <taxon>Desulfosporosinus</taxon>
    </lineage>
</organism>
<evidence type="ECO:0000256" key="10">
    <source>
        <dbReference type="ARBA" id="ARBA00022840"/>
    </source>
</evidence>
<feature type="transmembrane region" description="Helical" evidence="14">
    <location>
        <begin position="7"/>
        <end position="26"/>
    </location>
</feature>
<evidence type="ECO:0000256" key="6">
    <source>
        <dbReference type="ARBA" id="ARBA00022679"/>
    </source>
</evidence>
<feature type="transmembrane region" description="Helical" evidence="14">
    <location>
        <begin position="153"/>
        <end position="173"/>
    </location>
</feature>
<keyword evidence="7 14" id="KW-0812">Transmembrane</keyword>
<dbReference type="eggNOG" id="COG3275">
    <property type="taxonomic scope" value="Bacteria"/>
</dbReference>
<evidence type="ECO:0000256" key="9">
    <source>
        <dbReference type="ARBA" id="ARBA00022777"/>
    </source>
</evidence>
<dbReference type="SMART" id="SM00387">
    <property type="entry name" value="HATPase_c"/>
    <property type="match status" value="1"/>
</dbReference>
<dbReference type="SUPFAM" id="SSF55874">
    <property type="entry name" value="ATPase domain of HSP90 chaperone/DNA topoisomerase II/histidine kinase"/>
    <property type="match status" value="1"/>
</dbReference>
<sequence>MQLLFLMIEHIGLIVALAFILTRLTAFRNLIDHKLDRWTMIKLSVVFGLFGIIGTYTGISIRPSTNSFLWIPRVDTIGFEEAIANSRVVGVVIGGLLGGPWVGLCAGLIAGIHRALLGGFTGLACGISTVTEGLIAGLVYLKIGNRRIVSTSKALLTGVIAESAQMLIILLIAKPWESAVVLVQVIALPMILANSFGIALFVTIIRSVIHEEDRIEADQAQKVLHMADQMLVYLRGGLSEESATQVSKLLLKTTGVSALSITDHEKILSHVGIGDDHHLPGHTILTEATKKVLRTGELYIPKSLAEIHCPQKGCPLAVAIIVPLKKADEVVGVLKFYYLNVKQIKPVDEEVAQGLGKLLSHQLEVVDAQNHAQLIREAEIKALQAQINPHFLFNSLNTIVALVRTQPNMARKLLIQLGNFFRQNLNASLHEFVTLKRELDHTRAYLDIEQARFNERLTVKFDIDSKLEDVLLPPLTLQPLVENGIRHGLQGLEKIGEILIQAKEDNGHVLISVKDNGVGISPERIAELLHSRIESREGTGLALYNVNQRLVFHFGEEAQLQIDSQLEQGTSVWFKVPLKQGGSVT</sequence>
<dbReference type="PATRIC" id="fig|768706.3.peg.431"/>
<evidence type="ECO:0000256" key="1">
    <source>
        <dbReference type="ARBA" id="ARBA00000085"/>
    </source>
</evidence>
<feature type="transmembrane region" description="Helical" evidence="14">
    <location>
        <begin position="179"/>
        <end position="205"/>
    </location>
</feature>
<dbReference type="GO" id="GO:0000155">
    <property type="term" value="F:phosphorelay sensor kinase activity"/>
    <property type="evidence" value="ECO:0007669"/>
    <property type="project" value="InterPro"/>
</dbReference>
<dbReference type="InterPro" id="IPR003594">
    <property type="entry name" value="HATPase_dom"/>
</dbReference>
<keyword evidence="17" id="KW-1185">Reference proteome</keyword>
<keyword evidence="4" id="KW-1003">Cell membrane</keyword>
<feature type="transmembrane region" description="Helical" evidence="14">
    <location>
        <begin position="88"/>
        <end position="110"/>
    </location>
</feature>
<dbReference type="RefSeq" id="WP_014182995.1">
    <property type="nucleotide sequence ID" value="NC_016584.1"/>
</dbReference>
<dbReference type="InterPro" id="IPR036890">
    <property type="entry name" value="HATPase_C_sf"/>
</dbReference>
<keyword evidence="11 14" id="KW-1133">Transmembrane helix</keyword>
<feature type="transmembrane region" description="Helical" evidence="14">
    <location>
        <begin position="116"/>
        <end position="141"/>
    </location>
</feature>
<dbReference type="InterPro" id="IPR029016">
    <property type="entry name" value="GAF-like_dom_sf"/>
</dbReference>
<feature type="domain" description="Histidine kinase" evidence="15">
    <location>
        <begin position="477"/>
        <end position="580"/>
    </location>
</feature>
<evidence type="ECO:0000313" key="16">
    <source>
        <dbReference type="EMBL" id="AET66169.1"/>
    </source>
</evidence>
<evidence type="ECO:0000256" key="7">
    <source>
        <dbReference type="ARBA" id="ARBA00022692"/>
    </source>
</evidence>
<keyword evidence="10" id="KW-0067">ATP-binding</keyword>
<evidence type="ECO:0000256" key="13">
    <source>
        <dbReference type="ARBA" id="ARBA00023136"/>
    </source>
</evidence>
<dbReference type="AlphaFoldDB" id="G7W7V4"/>